<sequence>MSSVQIIPQYNFEGVYNQEQEICDELSWKDHISLELMCVQQQIHELKKELQELLDMETDLESACSF</sequence>
<gene>
    <name evidence="2" type="ORF">MarFTMF_059</name>
</gene>
<evidence type="ECO:0000256" key="1">
    <source>
        <dbReference type="SAM" id="Coils"/>
    </source>
</evidence>
<reference evidence="2" key="1">
    <citation type="submission" date="2023-07" db="EMBL/GenBank/DDBJ databases">
        <authorList>
            <person name="Xia Y."/>
        </authorList>
    </citation>
    <scope>NUCLEOTIDE SEQUENCE</scope>
    <source>
        <strain evidence="2">F</strain>
    </source>
</reference>
<name>A0AA96J2X0_9VIRU</name>
<proteinExistence type="predicted"/>
<keyword evidence="1" id="KW-0175">Coiled coil</keyword>
<dbReference type="EMBL" id="OR343188">
    <property type="protein sequence ID" value="WNL49575.1"/>
    <property type="molecule type" value="Genomic_DNA"/>
</dbReference>
<feature type="coiled-coil region" evidence="1">
    <location>
        <begin position="29"/>
        <end position="63"/>
    </location>
</feature>
<evidence type="ECO:0000313" key="2">
    <source>
        <dbReference type="EMBL" id="WNL49575.1"/>
    </source>
</evidence>
<organism evidence="2">
    <name type="scientific">Marseillevirus sp</name>
    <dbReference type="NCBI Taxonomy" id="2809551"/>
    <lineage>
        <taxon>Viruses</taxon>
        <taxon>Varidnaviria</taxon>
        <taxon>Bamfordvirae</taxon>
        <taxon>Nucleocytoviricota</taxon>
        <taxon>Megaviricetes</taxon>
        <taxon>Pimascovirales</taxon>
        <taxon>Pimascovirales incertae sedis</taxon>
        <taxon>Marseilleviridae</taxon>
        <taxon>Marseillevirus</taxon>
    </lineage>
</organism>
<accession>A0AA96J2X0</accession>
<protein>
    <submittedName>
        <fullName evidence="2">Uncharacterized protein</fullName>
    </submittedName>
</protein>